<keyword evidence="2" id="KW-1185">Reference proteome</keyword>
<proteinExistence type="predicted"/>
<organism evidence="1 2">
    <name type="scientific">Roseovarius gahaiensis</name>
    <dbReference type="NCBI Taxonomy" id="2716691"/>
    <lineage>
        <taxon>Bacteria</taxon>
        <taxon>Pseudomonadati</taxon>
        <taxon>Pseudomonadota</taxon>
        <taxon>Alphaproteobacteria</taxon>
        <taxon>Rhodobacterales</taxon>
        <taxon>Roseobacteraceae</taxon>
        <taxon>Roseovarius</taxon>
    </lineage>
</organism>
<name>A0A967EG17_9RHOB</name>
<dbReference type="AlphaFoldDB" id="A0A967EG17"/>
<protein>
    <submittedName>
        <fullName evidence="1">Entericidin</fullName>
    </submittedName>
</protein>
<dbReference type="EMBL" id="JAAORB010000062">
    <property type="protein sequence ID" value="NHQ75993.1"/>
    <property type="molecule type" value="Genomic_DNA"/>
</dbReference>
<accession>A0A967EG17</accession>
<evidence type="ECO:0000313" key="2">
    <source>
        <dbReference type="Proteomes" id="UP000639775"/>
    </source>
</evidence>
<comment type="caution">
    <text evidence="1">The sequence shown here is derived from an EMBL/GenBank/DDBJ whole genome shotgun (WGS) entry which is preliminary data.</text>
</comment>
<dbReference type="Proteomes" id="UP000639775">
    <property type="component" value="Unassembled WGS sequence"/>
</dbReference>
<evidence type="ECO:0000313" key="1">
    <source>
        <dbReference type="EMBL" id="NHQ75993.1"/>
    </source>
</evidence>
<gene>
    <name evidence="1" type="ORF">HAT86_16220</name>
</gene>
<sequence length="46" mass="4555">MIAPLLTLAIVAGFLLQGCSTTAGIGRDVSAGADAITESATANKTY</sequence>
<reference evidence="1" key="1">
    <citation type="submission" date="2020-03" db="EMBL/GenBank/DDBJ databases">
        <title>Roseovarius gahaiensis sp. nov., isolated from Gahai Saline Lake, China.</title>
        <authorList>
            <person name="Sun X."/>
        </authorList>
    </citation>
    <scope>NUCLEOTIDE SEQUENCE</scope>
    <source>
        <strain evidence="1">GH877</strain>
    </source>
</reference>